<protein>
    <submittedName>
        <fullName evidence="1">ECF sigma factor</fullName>
    </submittedName>
</protein>
<organism evidence="1">
    <name type="scientific">Myoviridae sp. ctCpP1</name>
    <dbReference type="NCBI Taxonomy" id="2825054"/>
    <lineage>
        <taxon>Viruses</taxon>
        <taxon>Duplodnaviria</taxon>
        <taxon>Heunggongvirae</taxon>
        <taxon>Uroviricota</taxon>
        <taxon>Caudoviricetes</taxon>
    </lineage>
</organism>
<sequence>MMRTLIDIPLERTAIEHYLFDLGYSVEKVSEIFDMSENTVREIHDDYKAAFLPGANK</sequence>
<dbReference type="EMBL" id="BK016213">
    <property type="protein sequence ID" value="DAG02700.1"/>
    <property type="molecule type" value="Genomic_DNA"/>
</dbReference>
<name>A0A8S5V7K4_9CAUD</name>
<proteinExistence type="predicted"/>
<accession>A0A8S5V7K4</accession>
<reference evidence="1" key="1">
    <citation type="journal article" date="2021" name="Proc. Natl. Acad. Sci. U.S.A.">
        <title>A Catalog of Tens of Thousands of Viruses from Human Metagenomes Reveals Hidden Associations with Chronic Diseases.</title>
        <authorList>
            <person name="Tisza M.J."/>
            <person name="Buck C.B."/>
        </authorList>
    </citation>
    <scope>NUCLEOTIDE SEQUENCE</scope>
    <source>
        <strain evidence="1">CtCpP1</strain>
    </source>
</reference>
<evidence type="ECO:0000313" key="1">
    <source>
        <dbReference type="EMBL" id="DAG02700.1"/>
    </source>
</evidence>